<dbReference type="InterPro" id="IPR036291">
    <property type="entry name" value="NAD(P)-bd_dom_sf"/>
</dbReference>
<dbReference type="InterPro" id="IPR012677">
    <property type="entry name" value="Nucleotide-bd_a/b_plait_sf"/>
</dbReference>
<comment type="caution">
    <text evidence="5">The sequence shown here is derived from an EMBL/GenBank/DDBJ whole genome shotgun (WGS) entry which is preliminary data.</text>
</comment>
<dbReference type="SUPFAM" id="SSF51735">
    <property type="entry name" value="NAD(P)-binding Rossmann-fold domains"/>
    <property type="match status" value="1"/>
</dbReference>
<feature type="domain" description="RRM" evidence="4">
    <location>
        <begin position="96"/>
        <end position="168"/>
    </location>
</feature>
<protein>
    <submittedName>
        <fullName evidence="5">RNA-binding protein 14-like</fullName>
    </submittedName>
</protein>
<dbReference type="PROSITE" id="PS50102">
    <property type="entry name" value="RRM"/>
    <property type="match status" value="1"/>
</dbReference>
<dbReference type="Pfam" id="PF00076">
    <property type="entry name" value="RRM_1"/>
    <property type="match status" value="2"/>
</dbReference>
<keyword evidence="6" id="KW-1185">Reference proteome</keyword>
<proteinExistence type="inferred from homology"/>
<feature type="region of interest" description="Disordered" evidence="3">
    <location>
        <begin position="221"/>
        <end position="261"/>
    </location>
</feature>
<keyword evidence="2" id="KW-0694">RNA-binding</keyword>
<evidence type="ECO:0000256" key="2">
    <source>
        <dbReference type="PROSITE-ProRule" id="PRU00176"/>
    </source>
</evidence>
<dbReference type="Gene3D" id="3.40.50.720">
    <property type="entry name" value="NAD(P)-binding Rossmann-like Domain"/>
    <property type="match status" value="1"/>
</dbReference>
<evidence type="ECO:0000259" key="4">
    <source>
        <dbReference type="PROSITE" id="PS50102"/>
    </source>
</evidence>
<accession>A0AAW1BB77</accession>
<dbReference type="Pfam" id="PF00107">
    <property type="entry name" value="ADH_zinc_N"/>
    <property type="match status" value="1"/>
</dbReference>
<organism evidence="5 6">
    <name type="scientific">Crotalus adamanteus</name>
    <name type="common">Eastern diamondback rattlesnake</name>
    <dbReference type="NCBI Taxonomy" id="8729"/>
    <lineage>
        <taxon>Eukaryota</taxon>
        <taxon>Metazoa</taxon>
        <taxon>Chordata</taxon>
        <taxon>Craniata</taxon>
        <taxon>Vertebrata</taxon>
        <taxon>Euteleostomi</taxon>
        <taxon>Lepidosauria</taxon>
        <taxon>Squamata</taxon>
        <taxon>Bifurcata</taxon>
        <taxon>Unidentata</taxon>
        <taxon>Episquamata</taxon>
        <taxon>Toxicofera</taxon>
        <taxon>Serpentes</taxon>
        <taxon>Colubroidea</taxon>
        <taxon>Viperidae</taxon>
        <taxon>Crotalinae</taxon>
        <taxon>Crotalus</taxon>
    </lineage>
</organism>
<dbReference type="InterPro" id="IPR013149">
    <property type="entry name" value="ADH-like_C"/>
</dbReference>
<dbReference type="AlphaFoldDB" id="A0AAW1BB77"/>
<dbReference type="InterPro" id="IPR035979">
    <property type="entry name" value="RBD_domain_sf"/>
</dbReference>
<sequence>MVIDTVGGDIFKQALHSLAFEGRIVVVGFAGGTIPSIPANILLLKNISALGIFWGRYRDEKFPVFSSTISSALSYYQEGQIQPQIGKVFKLEEPGVEVFVDGVPEGAPRVELRDLFEADVPGVVVKVALMKQFAFIQLCDEVAAECAIQKLNGHLLHCHRVVVEFSRPRPTHTVKTFVGNVSATCTSGELRVLFQEFGPVIECHIVKGTTKCARTVPDVPVSAKSLPSTESHGKRRAVNAKVRSVKRRTKPSSGVPHQSAFLPPARKERGAFLQLQRETLAPPAQGSSWCRPPPLHGEAAARPVLPRLVPAPPPTRRALTQALDLEAGGGLESPAHPTLAQRFQVLLLALDQQHLLVDPAQEEGLGHGRRHLLVPEVLHVALLEVGENFVPDVVPPQLAVRRGLAFRSAPLSRARPVRPFPAGVAFSLRSGCLFGRRGSISAAGAQHDGQGMRGNLQKFIQPARHVGAGGDLKGAAQRLSNGEQPPPTWPGHERGAERTSAALARLPVQSEPPPPGQPQVQRLSARPAPPSPRHTCGVRPPPGQTALCLCRHSSSSSSSAAPGACLAGPARKSPSAAFFAAF</sequence>
<name>A0AAW1BB77_CROAD</name>
<dbReference type="GO" id="GO:0003723">
    <property type="term" value="F:RNA binding"/>
    <property type="evidence" value="ECO:0007669"/>
    <property type="project" value="UniProtKB-UniRule"/>
</dbReference>
<comment type="similarity">
    <text evidence="1">Belongs to the zinc-containing alcohol dehydrogenase family. Quinone oxidoreductase subfamily.</text>
</comment>
<dbReference type="PANTHER" id="PTHR43677">
    <property type="entry name" value="SHORT-CHAIN DEHYDROGENASE/REDUCTASE"/>
    <property type="match status" value="1"/>
</dbReference>
<dbReference type="SUPFAM" id="SSF54928">
    <property type="entry name" value="RNA-binding domain, RBD"/>
    <property type="match status" value="1"/>
</dbReference>
<gene>
    <name evidence="5" type="ORF">NXF25_013930</name>
</gene>
<feature type="compositionally biased region" description="Basic residues" evidence="3">
    <location>
        <begin position="233"/>
        <end position="250"/>
    </location>
</feature>
<dbReference type="Gene3D" id="3.90.180.10">
    <property type="entry name" value="Medium-chain alcohol dehydrogenases, catalytic domain"/>
    <property type="match status" value="1"/>
</dbReference>
<evidence type="ECO:0000256" key="3">
    <source>
        <dbReference type="SAM" id="MobiDB-lite"/>
    </source>
</evidence>
<reference evidence="5 6" key="1">
    <citation type="journal article" date="2024" name="Proc. Natl. Acad. Sci. U.S.A.">
        <title>The genetic regulatory architecture and epigenomic basis for age-related changes in rattlesnake venom.</title>
        <authorList>
            <person name="Hogan M.P."/>
            <person name="Holding M.L."/>
            <person name="Nystrom G.S."/>
            <person name="Colston T.J."/>
            <person name="Bartlett D.A."/>
            <person name="Mason A.J."/>
            <person name="Ellsworth S.A."/>
            <person name="Rautsaw R.M."/>
            <person name="Lawrence K.C."/>
            <person name="Strickland J.L."/>
            <person name="He B."/>
            <person name="Fraser P."/>
            <person name="Margres M.J."/>
            <person name="Gilbert D.M."/>
            <person name="Gibbs H.L."/>
            <person name="Parkinson C.L."/>
            <person name="Rokyta D.R."/>
        </authorList>
    </citation>
    <scope>NUCLEOTIDE SEQUENCE [LARGE SCALE GENOMIC DNA]</scope>
    <source>
        <strain evidence="5">DRR0105</strain>
    </source>
</reference>
<dbReference type="InterPro" id="IPR000504">
    <property type="entry name" value="RRM_dom"/>
</dbReference>
<dbReference type="InterPro" id="IPR051397">
    <property type="entry name" value="Zn-ADH-like_protein"/>
</dbReference>
<evidence type="ECO:0000313" key="6">
    <source>
        <dbReference type="Proteomes" id="UP001474421"/>
    </source>
</evidence>
<dbReference type="Gene3D" id="3.30.70.330">
    <property type="match status" value="2"/>
</dbReference>
<dbReference type="SMART" id="SM00360">
    <property type="entry name" value="RRM"/>
    <property type="match status" value="2"/>
</dbReference>
<dbReference type="Proteomes" id="UP001474421">
    <property type="component" value="Unassembled WGS sequence"/>
</dbReference>
<feature type="region of interest" description="Disordered" evidence="3">
    <location>
        <begin position="466"/>
        <end position="574"/>
    </location>
</feature>
<dbReference type="GO" id="GO:0016491">
    <property type="term" value="F:oxidoreductase activity"/>
    <property type="evidence" value="ECO:0007669"/>
    <property type="project" value="TreeGrafter"/>
</dbReference>
<evidence type="ECO:0000313" key="5">
    <source>
        <dbReference type="EMBL" id="KAK9398961.1"/>
    </source>
</evidence>
<dbReference type="GO" id="GO:0005739">
    <property type="term" value="C:mitochondrion"/>
    <property type="evidence" value="ECO:0007669"/>
    <property type="project" value="TreeGrafter"/>
</dbReference>
<evidence type="ECO:0000256" key="1">
    <source>
        <dbReference type="ARBA" id="ARBA00010371"/>
    </source>
</evidence>
<dbReference type="PANTHER" id="PTHR43677:SF4">
    <property type="entry name" value="QUINONE OXIDOREDUCTASE-LIKE PROTEIN 2"/>
    <property type="match status" value="1"/>
</dbReference>
<dbReference type="EMBL" id="JAOTOJ010000007">
    <property type="protein sequence ID" value="KAK9398961.1"/>
    <property type="molecule type" value="Genomic_DNA"/>
</dbReference>